<evidence type="ECO:0000313" key="14">
    <source>
        <dbReference type="RefSeq" id="XP_022081173.1"/>
    </source>
</evidence>
<proteinExistence type="inferred from homology"/>
<feature type="transmembrane region" description="Helical" evidence="11">
    <location>
        <begin position="367"/>
        <end position="386"/>
    </location>
</feature>
<keyword evidence="13" id="KW-1185">Reference proteome</keyword>
<evidence type="ECO:0000256" key="1">
    <source>
        <dbReference type="ARBA" id="ARBA00004651"/>
    </source>
</evidence>
<dbReference type="PROSITE" id="PS50262">
    <property type="entry name" value="G_PROTEIN_RECEP_F1_2"/>
    <property type="match status" value="1"/>
</dbReference>
<dbReference type="InterPro" id="IPR017452">
    <property type="entry name" value="GPCR_Rhodpsn_7TM"/>
</dbReference>
<evidence type="ECO:0000256" key="7">
    <source>
        <dbReference type="ARBA" id="ARBA00023170"/>
    </source>
</evidence>
<dbReference type="Pfam" id="PF00001">
    <property type="entry name" value="7tm_1"/>
    <property type="match status" value="1"/>
</dbReference>
<feature type="domain" description="G-protein coupled receptors family 1 profile" evidence="12">
    <location>
        <begin position="54"/>
        <end position="383"/>
    </location>
</feature>
<dbReference type="PRINTS" id="PR00237">
    <property type="entry name" value="GPCRRHODOPSN"/>
</dbReference>
<feature type="compositionally biased region" description="Polar residues" evidence="10">
    <location>
        <begin position="271"/>
        <end position="286"/>
    </location>
</feature>
<organism evidence="13 14">
    <name type="scientific">Acanthaster planci</name>
    <name type="common">Crown-of-thorns starfish</name>
    <dbReference type="NCBI Taxonomy" id="133434"/>
    <lineage>
        <taxon>Eukaryota</taxon>
        <taxon>Metazoa</taxon>
        <taxon>Echinodermata</taxon>
        <taxon>Eleutherozoa</taxon>
        <taxon>Asterozoa</taxon>
        <taxon>Asteroidea</taxon>
        <taxon>Valvatacea</taxon>
        <taxon>Valvatida</taxon>
        <taxon>Acanthasteridae</taxon>
        <taxon>Acanthaster</taxon>
    </lineage>
</organism>
<feature type="region of interest" description="Disordered" evidence="10">
    <location>
        <begin position="271"/>
        <end position="298"/>
    </location>
</feature>
<comment type="subcellular location">
    <subcellularLocation>
        <location evidence="1">Cell membrane</location>
        <topology evidence="1">Multi-pass membrane protein</topology>
    </subcellularLocation>
</comment>
<dbReference type="Gene3D" id="1.20.1070.10">
    <property type="entry name" value="Rhodopsin 7-helix transmembrane proteins"/>
    <property type="match status" value="1"/>
</dbReference>
<feature type="region of interest" description="Disordered" evidence="10">
    <location>
        <begin position="445"/>
        <end position="475"/>
    </location>
</feature>
<keyword evidence="5 9" id="KW-0297">G-protein coupled receptor</keyword>
<feature type="transmembrane region" description="Helical" evidence="11">
    <location>
        <begin position="75"/>
        <end position="95"/>
    </location>
</feature>
<dbReference type="KEGG" id="aplc:110974112"/>
<evidence type="ECO:0000256" key="3">
    <source>
        <dbReference type="ARBA" id="ARBA00022692"/>
    </source>
</evidence>
<dbReference type="OrthoDB" id="6117944at2759"/>
<feature type="transmembrane region" description="Helical" evidence="11">
    <location>
        <begin position="329"/>
        <end position="347"/>
    </location>
</feature>
<reference evidence="14" key="1">
    <citation type="submission" date="2025-08" db="UniProtKB">
        <authorList>
            <consortium name="RefSeq"/>
        </authorList>
    </citation>
    <scope>IDENTIFICATION</scope>
</reference>
<dbReference type="PROSITE" id="PS00237">
    <property type="entry name" value="G_PROTEIN_RECEP_F1_1"/>
    <property type="match status" value="1"/>
</dbReference>
<dbReference type="GO" id="GO:0004930">
    <property type="term" value="F:G protein-coupled receptor activity"/>
    <property type="evidence" value="ECO:0007669"/>
    <property type="project" value="UniProtKB-KW"/>
</dbReference>
<dbReference type="PANTHER" id="PTHR22752:SF2">
    <property type="entry name" value="G-PROTEIN COUPLED RECEPTORS FAMILY 1 PROFILE DOMAIN-CONTAINING PROTEIN"/>
    <property type="match status" value="1"/>
</dbReference>
<accession>A0A8B7XK36</accession>
<keyword evidence="2" id="KW-1003">Cell membrane</keyword>
<dbReference type="GO" id="GO:0005768">
    <property type="term" value="C:endosome"/>
    <property type="evidence" value="ECO:0007669"/>
    <property type="project" value="TreeGrafter"/>
</dbReference>
<evidence type="ECO:0000256" key="4">
    <source>
        <dbReference type="ARBA" id="ARBA00022989"/>
    </source>
</evidence>
<dbReference type="GeneID" id="110974112"/>
<keyword evidence="7 9" id="KW-0675">Receptor</keyword>
<evidence type="ECO:0000256" key="2">
    <source>
        <dbReference type="ARBA" id="ARBA00022475"/>
    </source>
</evidence>
<keyword evidence="4 11" id="KW-1133">Transmembrane helix</keyword>
<dbReference type="CTD" id="83873"/>
<evidence type="ECO:0000256" key="6">
    <source>
        <dbReference type="ARBA" id="ARBA00023136"/>
    </source>
</evidence>
<gene>
    <name evidence="14" type="primary">LOC110974112</name>
</gene>
<dbReference type="CDD" id="cd00637">
    <property type="entry name" value="7tm_classA_rhodopsin-like"/>
    <property type="match status" value="1"/>
</dbReference>
<evidence type="ECO:0000256" key="9">
    <source>
        <dbReference type="RuleBase" id="RU000688"/>
    </source>
</evidence>
<evidence type="ECO:0000256" key="10">
    <source>
        <dbReference type="SAM" id="MobiDB-lite"/>
    </source>
</evidence>
<dbReference type="Proteomes" id="UP000694845">
    <property type="component" value="Unplaced"/>
</dbReference>
<evidence type="ECO:0000313" key="13">
    <source>
        <dbReference type="Proteomes" id="UP000694845"/>
    </source>
</evidence>
<evidence type="ECO:0000256" key="8">
    <source>
        <dbReference type="ARBA" id="ARBA00023224"/>
    </source>
</evidence>
<sequence>MKDIDSIVESAAAYFYSSAGHNMANDTEDNVDLSAGEIVSVLGMILVDVVAVVGNLLVITIIAKTPQLRNLTHGFVLNLCILDLLCAFVVMPISILSTITVNWRLGDAYCKANGFFNAFFAFSSILTLSFISVERYYSIASPMDHAANMTPTKGVILVVYVWLQSGLLALPPLVGLNTYEYNQHRGHCTFVWGHSPTHVAYVVLIGSVCFLLPATILVVTYCNVFRVARQAARQVKPSYTFGSYGATASRGNAGIGASSTVSSMVSGTCLPNGTSSSPRTGSQAHSSSDEQDSYQRRPPQVQNYVGKKRLFSPKSFFNITSSDLKAAKTILFIVLTFLILWTPYFALHLYGVFAGHQRGNTPVWERLTTWVAYSSSAVNPIIYGVLNRQIRQEMADIFQRLWNRFKCYRQPEAALDDAMDPGGAEDFFQFLERTSMFTKSTSVTSGLNTKAENGKDETVRIPGQIPEISEGDPTQ</sequence>
<dbReference type="GO" id="GO:0043235">
    <property type="term" value="C:receptor complex"/>
    <property type="evidence" value="ECO:0007669"/>
    <property type="project" value="TreeGrafter"/>
</dbReference>
<dbReference type="OMA" id="ECRLYVF"/>
<keyword evidence="6 11" id="KW-0472">Membrane</keyword>
<name>A0A8B7XK36_ACAPL</name>
<dbReference type="SUPFAM" id="SSF81321">
    <property type="entry name" value="Family A G protein-coupled receptor-like"/>
    <property type="match status" value="1"/>
</dbReference>
<protein>
    <submittedName>
        <fullName evidence="14">Probable G-protein coupled receptor</fullName>
    </submittedName>
</protein>
<feature type="transmembrane region" description="Helical" evidence="11">
    <location>
        <begin position="38"/>
        <end position="63"/>
    </location>
</feature>
<dbReference type="PANTHER" id="PTHR22752">
    <property type="entry name" value="G PROTEIN-COUPLED RECEPTOR"/>
    <property type="match status" value="1"/>
</dbReference>
<dbReference type="InterPro" id="IPR000276">
    <property type="entry name" value="GPCR_Rhodpsn"/>
</dbReference>
<keyword evidence="8 9" id="KW-0807">Transducer</keyword>
<feature type="transmembrane region" description="Helical" evidence="11">
    <location>
        <begin position="154"/>
        <end position="174"/>
    </location>
</feature>
<dbReference type="RefSeq" id="XP_022081173.1">
    <property type="nucleotide sequence ID" value="XM_022225481.1"/>
</dbReference>
<dbReference type="GO" id="GO:0005886">
    <property type="term" value="C:plasma membrane"/>
    <property type="evidence" value="ECO:0007669"/>
    <property type="project" value="UniProtKB-SubCell"/>
</dbReference>
<evidence type="ECO:0000256" key="5">
    <source>
        <dbReference type="ARBA" id="ARBA00023040"/>
    </source>
</evidence>
<comment type="similarity">
    <text evidence="9">Belongs to the G-protein coupled receptor 1 family.</text>
</comment>
<dbReference type="AlphaFoldDB" id="A0A8B7XK36"/>
<evidence type="ECO:0000256" key="11">
    <source>
        <dbReference type="SAM" id="Phobius"/>
    </source>
</evidence>
<feature type="transmembrane region" description="Helical" evidence="11">
    <location>
        <begin position="115"/>
        <end position="133"/>
    </location>
</feature>
<keyword evidence="3 9" id="KW-0812">Transmembrane</keyword>
<feature type="transmembrane region" description="Helical" evidence="11">
    <location>
        <begin position="199"/>
        <end position="224"/>
    </location>
</feature>
<evidence type="ECO:0000259" key="12">
    <source>
        <dbReference type="PROSITE" id="PS50262"/>
    </source>
</evidence>